<sequence>MLSGGPMSHKPILVALAVGASVLGPVRSDGRQRPDPAVAGRLGRDAEDAEGVEQRRPERARSPRRRSNRPGGEPDQSSLGLCGVRRRHAERLRPPVRPYGGDDGAARHRQERRSTGGRDWSRGRPRHCAPCGRAGVDDADDRPGAGRGAEPGRGLRPGGAGLRRPGRPIGRAAALLAQP</sequence>
<dbReference type="AlphaFoldDB" id="A0A0N5A5V7"/>
<dbReference type="Proteomes" id="UP000038045">
    <property type="component" value="Unplaced"/>
</dbReference>
<feature type="signal peptide" evidence="2">
    <location>
        <begin position="1"/>
        <end position="28"/>
    </location>
</feature>
<feature type="compositionally biased region" description="Low complexity" evidence="1">
    <location>
        <begin position="167"/>
        <end position="179"/>
    </location>
</feature>
<evidence type="ECO:0000256" key="1">
    <source>
        <dbReference type="SAM" id="MobiDB-lite"/>
    </source>
</evidence>
<organism evidence="3 4">
    <name type="scientific">Parastrongyloides trichosuri</name>
    <name type="common">Possum-specific nematode worm</name>
    <dbReference type="NCBI Taxonomy" id="131310"/>
    <lineage>
        <taxon>Eukaryota</taxon>
        <taxon>Metazoa</taxon>
        <taxon>Ecdysozoa</taxon>
        <taxon>Nematoda</taxon>
        <taxon>Chromadorea</taxon>
        <taxon>Rhabditida</taxon>
        <taxon>Tylenchina</taxon>
        <taxon>Panagrolaimomorpha</taxon>
        <taxon>Strongyloidoidea</taxon>
        <taxon>Strongyloididae</taxon>
        <taxon>Parastrongyloides</taxon>
    </lineage>
</organism>
<keyword evidence="2" id="KW-0732">Signal</keyword>
<feature type="region of interest" description="Disordered" evidence="1">
    <location>
        <begin position="24"/>
        <end position="179"/>
    </location>
</feature>
<protein>
    <submittedName>
        <fullName evidence="4">Secreted protein</fullName>
    </submittedName>
</protein>
<keyword evidence="3" id="KW-1185">Reference proteome</keyword>
<reference evidence="4" key="1">
    <citation type="submission" date="2017-02" db="UniProtKB">
        <authorList>
            <consortium name="WormBaseParasite"/>
        </authorList>
    </citation>
    <scope>IDENTIFICATION</scope>
</reference>
<evidence type="ECO:0000313" key="3">
    <source>
        <dbReference type="Proteomes" id="UP000038045"/>
    </source>
</evidence>
<dbReference type="WBParaSite" id="PTRK_0001712600.1">
    <property type="protein sequence ID" value="PTRK_0001712600.1"/>
    <property type="gene ID" value="PTRK_0001712600"/>
</dbReference>
<evidence type="ECO:0000313" key="4">
    <source>
        <dbReference type="WBParaSite" id="PTRK_0001712600.1"/>
    </source>
</evidence>
<evidence type="ECO:0000256" key="2">
    <source>
        <dbReference type="SAM" id="SignalP"/>
    </source>
</evidence>
<feature type="chain" id="PRO_5005892709" evidence="2">
    <location>
        <begin position="29"/>
        <end position="179"/>
    </location>
</feature>
<proteinExistence type="predicted"/>
<accession>A0A0N5A5V7</accession>
<feature type="compositionally biased region" description="Gly residues" evidence="1">
    <location>
        <begin position="145"/>
        <end position="161"/>
    </location>
</feature>
<name>A0A0N5A5V7_PARTI</name>
<feature type="compositionally biased region" description="Basic and acidic residues" evidence="1">
    <location>
        <begin position="104"/>
        <end position="122"/>
    </location>
</feature>
<feature type="compositionally biased region" description="Basic and acidic residues" evidence="1">
    <location>
        <begin position="42"/>
        <end position="61"/>
    </location>
</feature>